<sequence length="342" mass="34967">MFIPFLSSPLPVETTTASQPGGDSSIDIVFVDEPYLARSLERRKGGGGRGRGPSGGSSGSGSKGSGSKGSGSSGAKTSKVPLSGGSLPNGRTSATSYGSGGGRSIPIPLGRPFSGRFAGGGTRQEVYGNRVYGSGYPGVAIPHGVAGLGFPFFFWPVVWAGAAIGASAYLHDWIEYGLPDNSSRPGGPLSTTEFQSNSTGSTFHVLSDTNTISALIASVRKNCSSLLTPTNTSSSLPTPTPYTNVSSEPLPEQALQYYRASSVVLTLDGYNDTDALSGTQNPNATSSEAPLPNGTDTRLLACLNDTIGLGVPLVDAGTRSGPPGLHALVFAWMIVAIVRSCV</sequence>
<feature type="region of interest" description="Disordered" evidence="1">
    <location>
        <begin position="1"/>
        <end position="109"/>
    </location>
</feature>
<organism evidence="2 3">
    <name type="scientific">Multifurca ochricompacta</name>
    <dbReference type="NCBI Taxonomy" id="376703"/>
    <lineage>
        <taxon>Eukaryota</taxon>
        <taxon>Fungi</taxon>
        <taxon>Dikarya</taxon>
        <taxon>Basidiomycota</taxon>
        <taxon>Agaricomycotina</taxon>
        <taxon>Agaricomycetes</taxon>
        <taxon>Russulales</taxon>
        <taxon>Russulaceae</taxon>
        <taxon>Multifurca</taxon>
    </lineage>
</organism>
<reference evidence="2" key="1">
    <citation type="journal article" date="2022" name="New Phytol.">
        <title>Evolutionary transition to the ectomycorrhizal habit in the genomes of a hyperdiverse lineage of mushroom-forming fungi.</title>
        <authorList>
            <person name="Looney B."/>
            <person name="Miyauchi S."/>
            <person name="Morin E."/>
            <person name="Drula E."/>
            <person name="Courty P.E."/>
            <person name="Kohler A."/>
            <person name="Kuo A."/>
            <person name="LaButti K."/>
            <person name="Pangilinan J."/>
            <person name="Lipzen A."/>
            <person name="Riley R."/>
            <person name="Andreopoulos W."/>
            <person name="He G."/>
            <person name="Johnson J."/>
            <person name="Nolan M."/>
            <person name="Tritt A."/>
            <person name="Barry K.W."/>
            <person name="Grigoriev I.V."/>
            <person name="Nagy L.G."/>
            <person name="Hibbett D."/>
            <person name="Henrissat B."/>
            <person name="Matheny P.B."/>
            <person name="Labbe J."/>
            <person name="Martin F.M."/>
        </authorList>
    </citation>
    <scope>NUCLEOTIDE SEQUENCE</scope>
    <source>
        <strain evidence="2">BPL690</strain>
    </source>
</reference>
<feature type="compositionally biased region" description="Low complexity" evidence="1">
    <location>
        <begin position="228"/>
        <end position="237"/>
    </location>
</feature>
<evidence type="ECO:0008006" key="4">
    <source>
        <dbReference type="Google" id="ProtNLM"/>
    </source>
</evidence>
<keyword evidence="3" id="KW-1185">Reference proteome</keyword>
<dbReference type="EMBL" id="WTXG01000349">
    <property type="protein sequence ID" value="KAI0289248.1"/>
    <property type="molecule type" value="Genomic_DNA"/>
</dbReference>
<proteinExistence type="predicted"/>
<evidence type="ECO:0000313" key="2">
    <source>
        <dbReference type="EMBL" id="KAI0289248.1"/>
    </source>
</evidence>
<feature type="compositionally biased region" description="Polar residues" evidence="1">
    <location>
        <begin position="13"/>
        <end position="22"/>
    </location>
</feature>
<evidence type="ECO:0000256" key="1">
    <source>
        <dbReference type="SAM" id="MobiDB-lite"/>
    </source>
</evidence>
<name>A0AAD4QDW9_9AGAM</name>
<evidence type="ECO:0000313" key="3">
    <source>
        <dbReference type="Proteomes" id="UP001203297"/>
    </source>
</evidence>
<dbReference type="AlphaFoldDB" id="A0AAD4QDW9"/>
<dbReference type="Proteomes" id="UP001203297">
    <property type="component" value="Unassembled WGS sequence"/>
</dbReference>
<comment type="caution">
    <text evidence="2">The sequence shown here is derived from an EMBL/GenBank/DDBJ whole genome shotgun (WGS) entry which is preliminary data.</text>
</comment>
<feature type="compositionally biased region" description="Gly residues" evidence="1">
    <location>
        <begin position="47"/>
        <end position="72"/>
    </location>
</feature>
<gene>
    <name evidence="2" type="ORF">B0F90DRAFT_1796521</name>
</gene>
<feature type="region of interest" description="Disordered" evidence="1">
    <location>
        <begin position="228"/>
        <end position="247"/>
    </location>
</feature>
<accession>A0AAD4QDW9</accession>
<protein>
    <recommendedName>
        <fullName evidence="4">Glycine-rich protein</fullName>
    </recommendedName>
</protein>